<sequence length="228" mass="25675">MVKPIWNNAQRVNPQNVAKKTHPCAKKNMVPRVVLMKSVSINIARQVNAAYSKTTLNAARPMLYLSKTAHSAINRPIYKNTSFKNSNIDQRVNTGNPQMDLQDQGVIDSGCSSRGSYNIHQLNDWYSDIVHTLAWVFEEDLYDSFYPNLVSLLESDLGKSMSLPQSLEKLLEDSLVEVEVFEVLILSLLMIQCQKEGMKEFSLTSKIDDVSMSHLPLRISSSGLVFAH</sequence>
<proteinExistence type="predicted"/>
<comment type="caution">
    <text evidence="1">The sequence shown here is derived from an EMBL/GenBank/DDBJ whole genome shotgun (WGS) entry which is preliminary data.</text>
</comment>
<gene>
    <name evidence="1" type="ORF">Tco_1091703</name>
</gene>
<dbReference type="EMBL" id="BQNB010020459">
    <property type="protein sequence ID" value="GJT96185.1"/>
    <property type="molecule type" value="Genomic_DNA"/>
</dbReference>
<evidence type="ECO:0000313" key="1">
    <source>
        <dbReference type="EMBL" id="GJT96185.1"/>
    </source>
</evidence>
<evidence type="ECO:0000313" key="2">
    <source>
        <dbReference type="Proteomes" id="UP001151760"/>
    </source>
</evidence>
<name>A0ABQ5I7S6_9ASTR</name>
<reference evidence="1" key="1">
    <citation type="journal article" date="2022" name="Int. J. Mol. Sci.">
        <title>Draft Genome of Tanacetum Coccineum: Genomic Comparison of Closely Related Tanacetum-Family Plants.</title>
        <authorList>
            <person name="Yamashiro T."/>
            <person name="Shiraishi A."/>
            <person name="Nakayama K."/>
            <person name="Satake H."/>
        </authorList>
    </citation>
    <scope>NUCLEOTIDE SEQUENCE</scope>
</reference>
<keyword evidence="2" id="KW-1185">Reference proteome</keyword>
<dbReference type="Proteomes" id="UP001151760">
    <property type="component" value="Unassembled WGS sequence"/>
</dbReference>
<organism evidence="1 2">
    <name type="scientific">Tanacetum coccineum</name>
    <dbReference type="NCBI Taxonomy" id="301880"/>
    <lineage>
        <taxon>Eukaryota</taxon>
        <taxon>Viridiplantae</taxon>
        <taxon>Streptophyta</taxon>
        <taxon>Embryophyta</taxon>
        <taxon>Tracheophyta</taxon>
        <taxon>Spermatophyta</taxon>
        <taxon>Magnoliopsida</taxon>
        <taxon>eudicotyledons</taxon>
        <taxon>Gunneridae</taxon>
        <taxon>Pentapetalae</taxon>
        <taxon>asterids</taxon>
        <taxon>campanulids</taxon>
        <taxon>Asterales</taxon>
        <taxon>Asteraceae</taxon>
        <taxon>Asteroideae</taxon>
        <taxon>Anthemideae</taxon>
        <taxon>Anthemidinae</taxon>
        <taxon>Tanacetum</taxon>
    </lineage>
</organism>
<reference evidence="1" key="2">
    <citation type="submission" date="2022-01" db="EMBL/GenBank/DDBJ databases">
        <authorList>
            <person name="Yamashiro T."/>
            <person name="Shiraishi A."/>
            <person name="Satake H."/>
            <person name="Nakayama K."/>
        </authorList>
    </citation>
    <scope>NUCLEOTIDE SEQUENCE</scope>
</reference>
<accession>A0ABQ5I7S6</accession>
<protein>
    <submittedName>
        <fullName evidence="1">Uncharacterized protein</fullName>
    </submittedName>
</protein>